<evidence type="ECO:0000259" key="2">
    <source>
        <dbReference type="Pfam" id="PF04892"/>
    </source>
</evidence>
<name>A0A1G6Q325_NIADE</name>
<dbReference type="Proteomes" id="UP000198757">
    <property type="component" value="Unassembled WGS sequence"/>
</dbReference>
<proteinExistence type="predicted"/>
<dbReference type="InterPro" id="IPR006976">
    <property type="entry name" value="VanZ-like"/>
</dbReference>
<gene>
    <name evidence="3" type="ORF">SAMN04487894_104258</name>
</gene>
<evidence type="ECO:0000313" key="3">
    <source>
        <dbReference type="EMBL" id="SDC86708.1"/>
    </source>
</evidence>
<dbReference type="Pfam" id="PF04892">
    <property type="entry name" value="VanZ"/>
    <property type="match status" value="1"/>
</dbReference>
<dbReference type="AlphaFoldDB" id="A0A1G6Q325"/>
<feature type="transmembrane region" description="Helical" evidence="1">
    <location>
        <begin position="71"/>
        <end position="89"/>
    </location>
</feature>
<sequence length="128" mass="14816">MKTGLLFIGACVYFIITFVLLTLPGSAFPSEDIFDKIYFDKWVHIGLFSLLVFLWNLWVMRKGRLHRKIRIFIIVSIIAFLYGIIMEYVQKWYIPNRSFDPGDILADGAGAIMGLLASSYLYKKNRPL</sequence>
<reference evidence="4" key="1">
    <citation type="submission" date="2016-10" db="EMBL/GenBank/DDBJ databases">
        <authorList>
            <person name="Varghese N."/>
            <person name="Submissions S."/>
        </authorList>
    </citation>
    <scope>NUCLEOTIDE SEQUENCE [LARGE SCALE GENOMIC DNA]</scope>
    <source>
        <strain evidence="4">DSM 25811 / CCM 8410 / LMG 26954 / E90</strain>
    </source>
</reference>
<keyword evidence="1" id="KW-0812">Transmembrane</keyword>
<protein>
    <submittedName>
        <fullName evidence="3">VanZ like family protein</fullName>
    </submittedName>
</protein>
<dbReference type="PANTHER" id="PTHR28008:SF1">
    <property type="entry name" value="DOMAIN PROTEIN, PUTATIVE (AFU_ORTHOLOGUE AFUA_3G10980)-RELATED"/>
    <property type="match status" value="1"/>
</dbReference>
<keyword evidence="1" id="KW-0472">Membrane</keyword>
<dbReference type="PANTHER" id="PTHR28008">
    <property type="entry name" value="DOMAIN PROTEIN, PUTATIVE (AFU_ORTHOLOGUE AFUA_3G10980)-RELATED"/>
    <property type="match status" value="1"/>
</dbReference>
<keyword evidence="4" id="KW-1185">Reference proteome</keyword>
<dbReference type="EMBL" id="FMZO01000004">
    <property type="protein sequence ID" value="SDC86708.1"/>
    <property type="molecule type" value="Genomic_DNA"/>
</dbReference>
<evidence type="ECO:0000256" key="1">
    <source>
        <dbReference type="SAM" id="Phobius"/>
    </source>
</evidence>
<feature type="transmembrane region" description="Helical" evidence="1">
    <location>
        <begin position="104"/>
        <end position="122"/>
    </location>
</feature>
<dbReference type="STRING" id="1285928.SAMN04487894_104258"/>
<feature type="transmembrane region" description="Helical" evidence="1">
    <location>
        <begin position="43"/>
        <end position="59"/>
    </location>
</feature>
<evidence type="ECO:0000313" key="4">
    <source>
        <dbReference type="Proteomes" id="UP000198757"/>
    </source>
</evidence>
<dbReference type="RefSeq" id="WP_090389870.1">
    <property type="nucleotide sequence ID" value="NZ_FMZO01000004.1"/>
</dbReference>
<accession>A0A1G6Q325</accession>
<dbReference type="NCBIfam" id="NF037970">
    <property type="entry name" value="vanZ_1"/>
    <property type="match status" value="1"/>
</dbReference>
<keyword evidence="1" id="KW-1133">Transmembrane helix</keyword>
<organism evidence="3 4">
    <name type="scientific">Niabella drilacis (strain DSM 25811 / CCM 8410 / CCUG 62505 / LMG 26954 / E90)</name>
    <dbReference type="NCBI Taxonomy" id="1285928"/>
    <lineage>
        <taxon>Bacteria</taxon>
        <taxon>Pseudomonadati</taxon>
        <taxon>Bacteroidota</taxon>
        <taxon>Chitinophagia</taxon>
        <taxon>Chitinophagales</taxon>
        <taxon>Chitinophagaceae</taxon>
        <taxon>Niabella</taxon>
    </lineage>
</organism>
<feature type="domain" description="VanZ-like" evidence="2">
    <location>
        <begin position="42"/>
        <end position="118"/>
    </location>
</feature>